<dbReference type="AlphaFoldDB" id="A0A9N9N197"/>
<keyword evidence="3" id="KW-1185">Reference proteome</keyword>
<comment type="caution">
    <text evidence="2">The sequence shown here is derived from an EMBL/GenBank/DDBJ whole genome shotgun (WGS) entry which is preliminary data.</text>
</comment>
<organism evidence="2 3">
    <name type="scientific">Ambispora gerdemannii</name>
    <dbReference type="NCBI Taxonomy" id="144530"/>
    <lineage>
        <taxon>Eukaryota</taxon>
        <taxon>Fungi</taxon>
        <taxon>Fungi incertae sedis</taxon>
        <taxon>Mucoromycota</taxon>
        <taxon>Glomeromycotina</taxon>
        <taxon>Glomeromycetes</taxon>
        <taxon>Archaeosporales</taxon>
        <taxon>Ambisporaceae</taxon>
        <taxon>Ambispora</taxon>
    </lineage>
</organism>
<dbReference type="OrthoDB" id="5330842at2759"/>
<feature type="compositionally biased region" description="Basic and acidic residues" evidence="1">
    <location>
        <begin position="65"/>
        <end position="106"/>
    </location>
</feature>
<accession>A0A9N9N197</accession>
<feature type="region of interest" description="Disordered" evidence="1">
    <location>
        <begin position="63"/>
        <end position="106"/>
    </location>
</feature>
<feature type="non-terminal residue" evidence="2">
    <location>
        <position position="106"/>
    </location>
</feature>
<name>A0A9N9N197_9GLOM</name>
<dbReference type="EMBL" id="CAJVPL010016985">
    <property type="protein sequence ID" value="CAG8697358.1"/>
    <property type="molecule type" value="Genomic_DNA"/>
</dbReference>
<evidence type="ECO:0000256" key="1">
    <source>
        <dbReference type="SAM" id="MobiDB-lite"/>
    </source>
</evidence>
<evidence type="ECO:0000313" key="2">
    <source>
        <dbReference type="EMBL" id="CAG8697358.1"/>
    </source>
</evidence>
<evidence type="ECO:0000313" key="3">
    <source>
        <dbReference type="Proteomes" id="UP000789831"/>
    </source>
</evidence>
<protein>
    <submittedName>
        <fullName evidence="2">1520_t:CDS:1</fullName>
    </submittedName>
</protein>
<reference evidence="2" key="1">
    <citation type="submission" date="2021-06" db="EMBL/GenBank/DDBJ databases">
        <authorList>
            <person name="Kallberg Y."/>
            <person name="Tangrot J."/>
            <person name="Rosling A."/>
        </authorList>
    </citation>
    <scope>NUCLEOTIDE SEQUENCE</scope>
    <source>
        <strain evidence="2">MT106</strain>
    </source>
</reference>
<gene>
    <name evidence="2" type="ORF">AGERDE_LOCUS13335</name>
</gene>
<proteinExistence type="predicted"/>
<dbReference type="Proteomes" id="UP000789831">
    <property type="component" value="Unassembled WGS sequence"/>
</dbReference>
<feature type="non-terminal residue" evidence="2">
    <location>
        <position position="1"/>
    </location>
</feature>
<sequence>ALFIYSMSHFRERYFNVNKLFELSIEEFNKEWIFVDNIWTRFNGNKLLNGDEWKTYVCRLSKPQKSSECKDDVPPEKLPKKVRIEKAKDSPDHSHPLDYNDMQKRS</sequence>